<evidence type="ECO:0000313" key="2">
    <source>
        <dbReference type="EMBL" id="PMS14927.1"/>
    </source>
</evidence>
<organism evidence="2 3">
    <name type="scientific">Trinickia dabaoshanensis</name>
    <dbReference type="NCBI Taxonomy" id="564714"/>
    <lineage>
        <taxon>Bacteria</taxon>
        <taxon>Pseudomonadati</taxon>
        <taxon>Pseudomonadota</taxon>
        <taxon>Betaproteobacteria</taxon>
        <taxon>Burkholderiales</taxon>
        <taxon>Burkholderiaceae</taxon>
        <taxon>Trinickia</taxon>
    </lineage>
</organism>
<feature type="transmembrane region" description="Helical" evidence="1">
    <location>
        <begin position="224"/>
        <end position="245"/>
    </location>
</feature>
<evidence type="ECO:0000313" key="3">
    <source>
        <dbReference type="Proteomes" id="UP000235616"/>
    </source>
</evidence>
<proteinExistence type="predicted"/>
<accession>A0A2N7VCS8</accession>
<feature type="transmembrane region" description="Helical" evidence="1">
    <location>
        <begin position="257"/>
        <end position="278"/>
    </location>
</feature>
<feature type="transmembrane region" description="Helical" evidence="1">
    <location>
        <begin position="20"/>
        <end position="39"/>
    </location>
</feature>
<feature type="transmembrane region" description="Helical" evidence="1">
    <location>
        <begin position="192"/>
        <end position="212"/>
    </location>
</feature>
<comment type="caution">
    <text evidence="2">The sequence shown here is derived from an EMBL/GenBank/DDBJ whole genome shotgun (WGS) entry which is preliminary data.</text>
</comment>
<protein>
    <submittedName>
        <fullName evidence="2">Uncharacterized protein</fullName>
    </submittedName>
</protein>
<feature type="transmembrane region" description="Helical" evidence="1">
    <location>
        <begin position="92"/>
        <end position="109"/>
    </location>
</feature>
<feature type="transmembrane region" description="Helical" evidence="1">
    <location>
        <begin position="59"/>
        <end position="80"/>
    </location>
</feature>
<sequence>MRRDLALDASPTLAAPLRFFLNAPAFGLLAAALLCYAGPSAFESRWSPFTLAATHLLTLGVFASVMMGALIQILPVVAGVRLASARTSATGIHALLTAGTVALASAFIASEPELFSVAALACGAAVLWFVAACLLGLNGTGARGARGVLDIVSAIRLALAALTGTVALGAVLAVSLAHPIALPAVALTDMHLTWGLAGWIGLLTAGVAYQVIPMFQVTEPYPRPLARLFAPILFAAIVAGSPAIAGSSLLRPLIARSLAGLPFFAYIVFAVVTLVLLHGRKRESADATTLYWRTSMASVIGGAMLWAAGRTIDSPSLDVALGVMLLAGAIQSAISGMLYKIVPFLLWYHLQAALDMRSPLVPKVKAILPDTRARAQYWAHLCALALLLAACALPDALARPAALALGVSNAWLGVNMARALRLYLSVKRELVSVRASGAQL</sequence>
<feature type="transmembrane region" description="Helical" evidence="1">
    <location>
        <begin position="320"/>
        <end position="348"/>
    </location>
</feature>
<feature type="transmembrane region" description="Helical" evidence="1">
    <location>
        <begin position="157"/>
        <end position="180"/>
    </location>
</feature>
<keyword evidence="1" id="KW-1133">Transmembrane helix</keyword>
<gene>
    <name evidence="2" type="ORF">C0Z18_29440</name>
</gene>
<keyword evidence="3" id="KW-1185">Reference proteome</keyword>
<reference evidence="2 3" key="1">
    <citation type="submission" date="2018-01" db="EMBL/GenBank/DDBJ databases">
        <title>Whole genome analyses suggest that Burkholderia sensu lato contains two further novel genera in the rhizoxinica-symbiotica group Mycetohabitans gen. nov., and Trinickia gen. nov.: implications for the evolution of diazotrophy and nodulation in the Burkholderiaceae.</title>
        <authorList>
            <person name="Estrada-de los Santos P."/>
            <person name="Palmer M."/>
            <person name="Chavez-Ramirez B."/>
            <person name="Beukes C."/>
            <person name="Steenkamp E.T."/>
            <person name="Hirsch A.M."/>
            <person name="Manyaka P."/>
            <person name="Maluk M."/>
            <person name="Lafos M."/>
            <person name="Crook M."/>
            <person name="Gross E."/>
            <person name="Simon M.F."/>
            <person name="Bueno dos Reis Junior F."/>
            <person name="Poole P.S."/>
            <person name="Venter S.N."/>
            <person name="James E.K."/>
        </authorList>
    </citation>
    <scope>NUCLEOTIDE SEQUENCE [LARGE SCALE GENOMIC DNA]</scope>
    <source>
        <strain evidence="2 3">GIMN1.004</strain>
    </source>
</reference>
<evidence type="ECO:0000256" key="1">
    <source>
        <dbReference type="SAM" id="Phobius"/>
    </source>
</evidence>
<name>A0A2N7VCS8_9BURK</name>
<dbReference type="Proteomes" id="UP000235616">
    <property type="component" value="Unassembled WGS sequence"/>
</dbReference>
<feature type="transmembrane region" description="Helical" evidence="1">
    <location>
        <begin position="290"/>
        <end position="308"/>
    </location>
</feature>
<feature type="transmembrane region" description="Helical" evidence="1">
    <location>
        <begin position="115"/>
        <end position="137"/>
    </location>
</feature>
<dbReference type="OrthoDB" id="5295665at2"/>
<dbReference type="AlphaFoldDB" id="A0A2N7VCS8"/>
<keyword evidence="1" id="KW-0472">Membrane</keyword>
<dbReference type="EMBL" id="PNYA01000038">
    <property type="protein sequence ID" value="PMS14927.1"/>
    <property type="molecule type" value="Genomic_DNA"/>
</dbReference>
<keyword evidence="1" id="KW-0812">Transmembrane</keyword>